<name>A0A5C5V0L4_9BACT</name>
<gene>
    <name evidence="1" type="ORF">Enr8_34140</name>
</gene>
<comment type="caution">
    <text evidence="1">The sequence shown here is derived from an EMBL/GenBank/DDBJ whole genome shotgun (WGS) entry which is preliminary data.</text>
</comment>
<protein>
    <submittedName>
        <fullName evidence="1">Uncharacterized protein</fullName>
    </submittedName>
</protein>
<proteinExistence type="predicted"/>
<keyword evidence="2" id="KW-1185">Reference proteome</keyword>
<reference evidence="1 2" key="1">
    <citation type="submission" date="2019-02" db="EMBL/GenBank/DDBJ databases">
        <title>Deep-cultivation of Planctomycetes and their phenomic and genomic characterization uncovers novel biology.</title>
        <authorList>
            <person name="Wiegand S."/>
            <person name="Jogler M."/>
            <person name="Boedeker C."/>
            <person name="Pinto D."/>
            <person name="Vollmers J."/>
            <person name="Rivas-Marin E."/>
            <person name="Kohn T."/>
            <person name="Peeters S.H."/>
            <person name="Heuer A."/>
            <person name="Rast P."/>
            <person name="Oberbeckmann S."/>
            <person name="Bunk B."/>
            <person name="Jeske O."/>
            <person name="Meyerdierks A."/>
            <person name="Storesund J.E."/>
            <person name="Kallscheuer N."/>
            <person name="Luecker S."/>
            <person name="Lage O.M."/>
            <person name="Pohl T."/>
            <person name="Merkel B.J."/>
            <person name="Hornburger P."/>
            <person name="Mueller R.-W."/>
            <person name="Bruemmer F."/>
            <person name="Labrenz M."/>
            <person name="Spormann A.M."/>
            <person name="Op Den Camp H."/>
            <person name="Overmann J."/>
            <person name="Amann R."/>
            <person name="Jetten M.S.M."/>
            <person name="Mascher T."/>
            <person name="Medema M.H."/>
            <person name="Devos D.P."/>
            <person name="Kaster A.-K."/>
            <person name="Ovreas L."/>
            <person name="Rohde M."/>
            <person name="Galperin M.Y."/>
            <person name="Jogler C."/>
        </authorList>
    </citation>
    <scope>NUCLEOTIDE SEQUENCE [LARGE SCALE GENOMIC DNA]</scope>
    <source>
        <strain evidence="1 2">Enr8</strain>
    </source>
</reference>
<dbReference type="AlphaFoldDB" id="A0A5C5V0L4"/>
<evidence type="ECO:0000313" key="2">
    <source>
        <dbReference type="Proteomes" id="UP000318878"/>
    </source>
</evidence>
<accession>A0A5C5V0L4</accession>
<evidence type="ECO:0000313" key="1">
    <source>
        <dbReference type="EMBL" id="TWT31493.1"/>
    </source>
</evidence>
<sequence length="87" mass="10568">MALLVIVFRLPAHPRFDFMTTIEHPDQLIEGRRYRFYVDVGQSQYELEATFLRLDHHFRRLICVLHMDDEDYSIEWNWATEITPVEN</sequence>
<organism evidence="1 2">
    <name type="scientific">Blastopirellula retiformator</name>
    <dbReference type="NCBI Taxonomy" id="2527970"/>
    <lineage>
        <taxon>Bacteria</taxon>
        <taxon>Pseudomonadati</taxon>
        <taxon>Planctomycetota</taxon>
        <taxon>Planctomycetia</taxon>
        <taxon>Pirellulales</taxon>
        <taxon>Pirellulaceae</taxon>
        <taxon>Blastopirellula</taxon>
    </lineage>
</organism>
<dbReference type="Proteomes" id="UP000318878">
    <property type="component" value="Unassembled WGS sequence"/>
</dbReference>
<dbReference type="EMBL" id="SJPF01000004">
    <property type="protein sequence ID" value="TWT31493.1"/>
    <property type="molecule type" value="Genomic_DNA"/>
</dbReference>